<evidence type="ECO:0000256" key="2">
    <source>
        <dbReference type="SAM" id="Phobius"/>
    </source>
</evidence>
<name>A0AAJ0M5Q1_9PEZI</name>
<feature type="transmembrane region" description="Helical" evidence="2">
    <location>
        <begin position="152"/>
        <end position="174"/>
    </location>
</feature>
<keyword evidence="4" id="KW-1185">Reference proteome</keyword>
<feature type="transmembrane region" description="Helical" evidence="2">
    <location>
        <begin position="16"/>
        <end position="40"/>
    </location>
</feature>
<protein>
    <recommendedName>
        <fullName evidence="5">MARVEL domain-containing protein</fullName>
    </recommendedName>
</protein>
<feature type="region of interest" description="Disordered" evidence="1">
    <location>
        <begin position="294"/>
        <end position="356"/>
    </location>
</feature>
<dbReference type="EMBL" id="JAUDZG010000001">
    <property type="protein sequence ID" value="KAK3309874.1"/>
    <property type="molecule type" value="Genomic_DNA"/>
</dbReference>
<reference evidence="3" key="1">
    <citation type="journal article" date="2023" name="Mol. Phylogenet. Evol.">
        <title>Genome-scale phylogeny and comparative genomics of the fungal order Sordariales.</title>
        <authorList>
            <person name="Hensen N."/>
            <person name="Bonometti L."/>
            <person name="Westerberg I."/>
            <person name="Brannstrom I.O."/>
            <person name="Guillou S."/>
            <person name="Cros-Aarteil S."/>
            <person name="Calhoun S."/>
            <person name="Haridas S."/>
            <person name="Kuo A."/>
            <person name="Mondo S."/>
            <person name="Pangilinan J."/>
            <person name="Riley R."/>
            <person name="LaButti K."/>
            <person name="Andreopoulos B."/>
            <person name="Lipzen A."/>
            <person name="Chen C."/>
            <person name="Yan M."/>
            <person name="Daum C."/>
            <person name="Ng V."/>
            <person name="Clum A."/>
            <person name="Steindorff A."/>
            <person name="Ohm R.A."/>
            <person name="Martin F."/>
            <person name="Silar P."/>
            <person name="Natvig D.O."/>
            <person name="Lalanne C."/>
            <person name="Gautier V."/>
            <person name="Ament-Velasquez S.L."/>
            <person name="Kruys A."/>
            <person name="Hutchinson M.I."/>
            <person name="Powell A.J."/>
            <person name="Barry K."/>
            <person name="Miller A.N."/>
            <person name="Grigoriev I.V."/>
            <person name="Debuchy R."/>
            <person name="Gladieux P."/>
            <person name="Hiltunen Thoren M."/>
            <person name="Johannesson H."/>
        </authorList>
    </citation>
    <scope>NUCLEOTIDE SEQUENCE</scope>
    <source>
        <strain evidence="3">CBS 333.67</strain>
    </source>
</reference>
<dbReference type="Proteomes" id="UP001273166">
    <property type="component" value="Unassembled WGS sequence"/>
</dbReference>
<evidence type="ECO:0000313" key="4">
    <source>
        <dbReference type="Proteomes" id="UP001273166"/>
    </source>
</evidence>
<organism evidence="3 4">
    <name type="scientific">Chaetomium strumarium</name>
    <dbReference type="NCBI Taxonomy" id="1170767"/>
    <lineage>
        <taxon>Eukaryota</taxon>
        <taxon>Fungi</taxon>
        <taxon>Dikarya</taxon>
        <taxon>Ascomycota</taxon>
        <taxon>Pezizomycotina</taxon>
        <taxon>Sordariomycetes</taxon>
        <taxon>Sordariomycetidae</taxon>
        <taxon>Sordariales</taxon>
        <taxon>Chaetomiaceae</taxon>
        <taxon>Chaetomium</taxon>
    </lineage>
</organism>
<keyword evidence="2" id="KW-0812">Transmembrane</keyword>
<evidence type="ECO:0008006" key="5">
    <source>
        <dbReference type="Google" id="ProtNLM"/>
    </source>
</evidence>
<feature type="compositionally biased region" description="Polar residues" evidence="1">
    <location>
        <begin position="417"/>
        <end position="431"/>
    </location>
</feature>
<feature type="region of interest" description="Disordered" evidence="1">
    <location>
        <begin position="234"/>
        <end position="254"/>
    </location>
</feature>
<gene>
    <name evidence="3" type="ORF">B0T15DRAFT_506610</name>
</gene>
<dbReference type="AlphaFoldDB" id="A0AAJ0M5Q1"/>
<keyword evidence="2" id="KW-1133">Transmembrane helix</keyword>
<dbReference type="RefSeq" id="XP_062725654.1">
    <property type="nucleotide sequence ID" value="XM_062867592.1"/>
</dbReference>
<feature type="transmembrane region" description="Helical" evidence="2">
    <location>
        <begin position="93"/>
        <end position="111"/>
    </location>
</feature>
<sequence length="482" mass="50880">MPPVVRDTLSLRPQGFYGYAFLITRVAQIASLAVVTGLVADLLSTETRGRQAPATSLIAVVLFTSAALLWSLLSWTGYSRRYLPYAATWSVDLVFLLAFVAIAVVLGLPLGDTRCAAVAANGRFEITAPPGTAFGRIAFPTDGRAACLKLHIVWGVLIAVCVLFAVSALSVAFLDMGERQLARAMFAAKREPRGGAGGATSYIRPINEPSSREFAPTAIAQPDATWNAAGSAGTGTNEFGYSNAPPRPSFGEDRLNLNRPVTIGQSRVGGTMTSSGSGYGEVLDQPAAARLRRPPHLENGFGLPARKQGTHNEGAKGGLRKAAHSNGSMDIPEGKTPESSTSGPLHDSRRRASSDITVRGSNIGVIPIAIMPSQYASFGKAPSSITEEEDGNNARLLPNSHNPEGRRGRTGLVRQDLQPSPTGSGILNSPHESLMPKPLAVAQRGNAGRQQLKEEPAQSGWWGALASVIDRPQAAYDPSNVV</sequence>
<keyword evidence="2" id="KW-0472">Membrane</keyword>
<feature type="transmembrane region" description="Helical" evidence="2">
    <location>
        <begin position="52"/>
        <end position="73"/>
    </location>
</feature>
<accession>A0AAJ0M5Q1</accession>
<comment type="caution">
    <text evidence="3">The sequence shown here is derived from an EMBL/GenBank/DDBJ whole genome shotgun (WGS) entry which is preliminary data.</text>
</comment>
<proteinExistence type="predicted"/>
<evidence type="ECO:0000256" key="1">
    <source>
        <dbReference type="SAM" id="MobiDB-lite"/>
    </source>
</evidence>
<reference evidence="3" key="2">
    <citation type="submission" date="2023-06" db="EMBL/GenBank/DDBJ databases">
        <authorList>
            <consortium name="Lawrence Berkeley National Laboratory"/>
            <person name="Mondo S.J."/>
            <person name="Hensen N."/>
            <person name="Bonometti L."/>
            <person name="Westerberg I."/>
            <person name="Brannstrom I.O."/>
            <person name="Guillou S."/>
            <person name="Cros-Aarteil S."/>
            <person name="Calhoun S."/>
            <person name="Haridas S."/>
            <person name="Kuo A."/>
            <person name="Pangilinan J."/>
            <person name="Riley R."/>
            <person name="Labutti K."/>
            <person name="Andreopoulos B."/>
            <person name="Lipzen A."/>
            <person name="Chen C."/>
            <person name="Yanf M."/>
            <person name="Daum C."/>
            <person name="Ng V."/>
            <person name="Clum A."/>
            <person name="Steindorff A."/>
            <person name="Ohm R."/>
            <person name="Martin F."/>
            <person name="Silar P."/>
            <person name="Natvig D."/>
            <person name="Lalanne C."/>
            <person name="Gautier V."/>
            <person name="Ament-Velasquez S.L."/>
            <person name="Kruys A."/>
            <person name="Hutchinson M.I."/>
            <person name="Powell A.J."/>
            <person name="Barry K."/>
            <person name="Miller A.N."/>
            <person name="Grigoriev I.V."/>
            <person name="Debuchy R."/>
            <person name="Gladieux P."/>
            <person name="Thoren M.H."/>
            <person name="Johannesson H."/>
        </authorList>
    </citation>
    <scope>NUCLEOTIDE SEQUENCE</scope>
    <source>
        <strain evidence="3">CBS 333.67</strain>
    </source>
</reference>
<dbReference type="GeneID" id="87886421"/>
<evidence type="ECO:0000313" key="3">
    <source>
        <dbReference type="EMBL" id="KAK3309874.1"/>
    </source>
</evidence>
<feature type="region of interest" description="Disordered" evidence="1">
    <location>
        <begin position="381"/>
        <end position="433"/>
    </location>
</feature>